<gene>
    <name evidence="1" type="ORF">dnl_04200</name>
</gene>
<organism evidence="1 2">
    <name type="scientific">Desulfonema limicola</name>
    <dbReference type="NCBI Taxonomy" id="45656"/>
    <lineage>
        <taxon>Bacteria</taxon>
        <taxon>Pseudomonadati</taxon>
        <taxon>Thermodesulfobacteriota</taxon>
        <taxon>Desulfobacteria</taxon>
        <taxon>Desulfobacterales</taxon>
        <taxon>Desulfococcaceae</taxon>
        <taxon>Desulfonema</taxon>
    </lineage>
</organism>
<protein>
    <submittedName>
        <fullName evidence="1">Uncharacterized protein</fullName>
    </submittedName>
</protein>
<dbReference type="RefSeq" id="WP_207690092.1">
    <property type="nucleotide sequence ID" value="NZ_CP061799.1"/>
</dbReference>
<reference evidence="1" key="1">
    <citation type="journal article" date="2021" name="Microb. Physiol.">
        <title>Proteogenomic Insights into the Physiology of Marine, Sulfate-Reducing, Filamentous Desulfonema limicola and Desulfonema magnum.</title>
        <authorList>
            <person name="Schnaars V."/>
            <person name="Wohlbrand L."/>
            <person name="Scheve S."/>
            <person name="Hinrichs C."/>
            <person name="Reinhardt R."/>
            <person name="Rabus R."/>
        </authorList>
    </citation>
    <scope>NUCLEOTIDE SEQUENCE</scope>
    <source>
        <strain evidence="1">5ac10</strain>
    </source>
</reference>
<sequence length="161" mass="17882">MKQKYQLSKDNETNQLILKEFAELDKDILSLLCEQVYDSSLVEAAAGENRETLIALLRTQNMYPPSLYMEKIADSVIELYGPGDISSAEIFFDDSDFLVSQQEEIDALAGLDDDSDDLDDLLDDADDLDDALVDDDDISNIGSNSSIKIADDESLDIEDDV</sequence>
<name>A0A975B3P8_9BACT</name>
<evidence type="ECO:0000313" key="1">
    <source>
        <dbReference type="EMBL" id="QTA78203.1"/>
    </source>
</evidence>
<dbReference type="Proteomes" id="UP000663720">
    <property type="component" value="Chromosome"/>
</dbReference>
<dbReference type="KEGG" id="dli:dnl_04200"/>
<dbReference type="EMBL" id="CP061799">
    <property type="protein sequence ID" value="QTA78203.1"/>
    <property type="molecule type" value="Genomic_DNA"/>
</dbReference>
<evidence type="ECO:0000313" key="2">
    <source>
        <dbReference type="Proteomes" id="UP000663720"/>
    </source>
</evidence>
<keyword evidence="2" id="KW-1185">Reference proteome</keyword>
<accession>A0A975B3P8</accession>
<proteinExistence type="predicted"/>
<dbReference type="AlphaFoldDB" id="A0A975B3P8"/>